<dbReference type="SUPFAM" id="SSF53448">
    <property type="entry name" value="Nucleotide-diphospho-sugar transferases"/>
    <property type="match status" value="1"/>
</dbReference>
<gene>
    <name evidence="3" type="ordered locus">Rcas_1029</name>
</gene>
<dbReference type="Gene3D" id="3.90.550.10">
    <property type="entry name" value="Spore Coat Polysaccharide Biosynthesis Protein SpsA, Chain A"/>
    <property type="match status" value="1"/>
</dbReference>
<reference evidence="3 4" key="1">
    <citation type="submission" date="2007-08" db="EMBL/GenBank/DDBJ databases">
        <title>Complete sequence of Roseiflexus castenholzii DSM 13941.</title>
        <authorList>
            <consortium name="US DOE Joint Genome Institute"/>
            <person name="Copeland A."/>
            <person name="Lucas S."/>
            <person name="Lapidus A."/>
            <person name="Barry K."/>
            <person name="Glavina del Rio T."/>
            <person name="Dalin E."/>
            <person name="Tice H."/>
            <person name="Pitluck S."/>
            <person name="Thompson L.S."/>
            <person name="Brettin T."/>
            <person name="Bruce D."/>
            <person name="Detter J.C."/>
            <person name="Han C."/>
            <person name="Tapia R."/>
            <person name="Schmutz J."/>
            <person name="Larimer F."/>
            <person name="Land M."/>
            <person name="Hauser L."/>
            <person name="Kyrpides N."/>
            <person name="Mikhailova N."/>
            <person name="Bryant D.A."/>
            <person name="Hanada S."/>
            <person name="Tsukatani Y."/>
            <person name="Richardson P."/>
        </authorList>
    </citation>
    <scope>NUCLEOTIDE SEQUENCE [LARGE SCALE GENOMIC DNA]</scope>
    <source>
        <strain evidence="4">DSM 13941 / HLO8</strain>
    </source>
</reference>
<name>A7NI33_ROSCS</name>
<keyword evidence="1" id="KW-0472">Membrane</keyword>
<dbReference type="HOGENOM" id="CLU_025996_19_0_0"/>
<keyword evidence="3" id="KW-0808">Transferase</keyword>
<dbReference type="InterPro" id="IPR029044">
    <property type="entry name" value="Nucleotide-diphossugar_trans"/>
</dbReference>
<evidence type="ECO:0000259" key="2">
    <source>
        <dbReference type="Pfam" id="PF00535"/>
    </source>
</evidence>
<protein>
    <submittedName>
        <fullName evidence="3">Glycosyl transferase family 2</fullName>
    </submittedName>
</protein>
<dbReference type="InterPro" id="IPR050834">
    <property type="entry name" value="Glycosyltransf_2"/>
</dbReference>
<sequence>MSSSATETSHTAALQSAMALPFVSIITPCYNEHRTIGLLLEGIYRQSYPRTAMEVVIADGGSTDATLEFIHAFQSRHPDLAIRVVPNPQRITPAALNRAIAAARGEILIRLDAHAIPARDYVARCVEALEQGLGDNVGGVWEIRPGDDSWIARAIAVAASHPLAVGDAHYRRAPETARSVDTVPFGAFRRALFDRIGLFNERLPINQDYELNARIRRHGGVVWLDPAIRSVYMRPTLGALARQYWRYGFWKARMLTHYPTTLRWRQAVPPLFVAGLLGLAISAPCAKAARRMLAALIGLYGGALGAAGAHAAVGRRDPALSAGLPLAIATMHFCWGSGFLWSVWSLLAERRSSEQVVQTR</sequence>
<dbReference type="InterPro" id="IPR001173">
    <property type="entry name" value="Glyco_trans_2-like"/>
</dbReference>
<evidence type="ECO:0000256" key="1">
    <source>
        <dbReference type="SAM" id="Phobius"/>
    </source>
</evidence>
<feature type="transmembrane region" description="Helical" evidence="1">
    <location>
        <begin position="267"/>
        <end position="286"/>
    </location>
</feature>
<dbReference type="AlphaFoldDB" id="A7NI33"/>
<proteinExistence type="predicted"/>
<keyword evidence="1" id="KW-1133">Transmembrane helix</keyword>
<dbReference type="Pfam" id="PF00535">
    <property type="entry name" value="Glycos_transf_2"/>
    <property type="match status" value="1"/>
</dbReference>
<feature type="transmembrane region" description="Helical" evidence="1">
    <location>
        <begin position="319"/>
        <end position="344"/>
    </location>
</feature>
<dbReference type="EMBL" id="CP000804">
    <property type="protein sequence ID" value="ABU57133.1"/>
    <property type="molecule type" value="Genomic_DNA"/>
</dbReference>
<dbReference type="CDD" id="cd02525">
    <property type="entry name" value="Succinoglycan_BP_ExoA"/>
    <property type="match status" value="1"/>
</dbReference>
<dbReference type="Proteomes" id="UP000000263">
    <property type="component" value="Chromosome"/>
</dbReference>
<accession>A7NI33</accession>
<organism evidence="3 4">
    <name type="scientific">Roseiflexus castenholzii (strain DSM 13941 / HLO8)</name>
    <dbReference type="NCBI Taxonomy" id="383372"/>
    <lineage>
        <taxon>Bacteria</taxon>
        <taxon>Bacillati</taxon>
        <taxon>Chloroflexota</taxon>
        <taxon>Chloroflexia</taxon>
        <taxon>Chloroflexales</taxon>
        <taxon>Roseiflexineae</taxon>
        <taxon>Roseiflexaceae</taxon>
        <taxon>Roseiflexus</taxon>
    </lineage>
</organism>
<feature type="domain" description="Glycosyltransferase 2-like" evidence="2">
    <location>
        <begin position="24"/>
        <end position="196"/>
    </location>
</feature>
<dbReference type="CAZy" id="GT2">
    <property type="family name" value="Glycosyltransferase Family 2"/>
</dbReference>
<evidence type="ECO:0000313" key="4">
    <source>
        <dbReference type="Proteomes" id="UP000000263"/>
    </source>
</evidence>
<dbReference type="PANTHER" id="PTHR43685:SF11">
    <property type="entry name" value="GLYCOSYLTRANSFERASE TAGX-RELATED"/>
    <property type="match status" value="1"/>
</dbReference>
<keyword evidence="4" id="KW-1185">Reference proteome</keyword>
<dbReference type="STRING" id="383372.Rcas_1029"/>
<evidence type="ECO:0000313" key="3">
    <source>
        <dbReference type="EMBL" id="ABU57133.1"/>
    </source>
</evidence>
<feature type="transmembrane region" description="Helical" evidence="1">
    <location>
        <begin position="293"/>
        <end position="313"/>
    </location>
</feature>
<dbReference type="PANTHER" id="PTHR43685">
    <property type="entry name" value="GLYCOSYLTRANSFERASE"/>
    <property type="match status" value="1"/>
</dbReference>
<dbReference type="KEGG" id="rca:Rcas_1029"/>
<keyword evidence="1" id="KW-0812">Transmembrane</keyword>
<dbReference type="GO" id="GO:0016740">
    <property type="term" value="F:transferase activity"/>
    <property type="evidence" value="ECO:0007669"/>
    <property type="project" value="UniProtKB-KW"/>
</dbReference>
<dbReference type="RefSeq" id="WP_012119563.1">
    <property type="nucleotide sequence ID" value="NC_009767.1"/>
</dbReference>
<dbReference type="eggNOG" id="COG1215">
    <property type="taxonomic scope" value="Bacteria"/>
</dbReference>